<dbReference type="EMBL" id="JARKIK010000089">
    <property type="protein sequence ID" value="KAK8723544.1"/>
    <property type="molecule type" value="Genomic_DNA"/>
</dbReference>
<dbReference type="Gene3D" id="1.10.286.90">
    <property type="entry name" value="MFS transporter, transmembrane helix TM10b"/>
    <property type="match status" value="1"/>
</dbReference>
<feature type="non-terminal residue" evidence="1">
    <location>
        <position position="1"/>
    </location>
</feature>
<evidence type="ECO:0000313" key="2">
    <source>
        <dbReference type="Proteomes" id="UP001445076"/>
    </source>
</evidence>
<protein>
    <submittedName>
        <fullName evidence="1">Uncharacterized protein</fullName>
    </submittedName>
</protein>
<keyword evidence="2" id="KW-1185">Reference proteome</keyword>
<proteinExistence type="predicted"/>
<accession>A0AAW0W331</accession>
<gene>
    <name evidence="1" type="ORF">OTU49_011775</name>
</gene>
<reference evidence="1 2" key="1">
    <citation type="journal article" date="2024" name="BMC Genomics">
        <title>Genome assembly of redclaw crayfish (Cherax quadricarinatus) provides insights into its immune adaptation and hypoxia tolerance.</title>
        <authorList>
            <person name="Liu Z."/>
            <person name="Zheng J."/>
            <person name="Li H."/>
            <person name="Fang K."/>
            <person name="Wang S."/>
            <person name="He J."/>
            <person name="Zhou D."/>
            <person name="Weng S."/>
            <person name="Chi M."/>
            <person name="Gu Z."/>
            <person name="He J."/>
            <person name="Li F."/>
            <person name="Wang M."/>
        </authorList>
    </citation>
    <scope>NUCLEOTIDE SEQUENCE [LARGE SCALE GENOMIC DNA]</scope>
    <source>
        <strain evidence="1">ZL_2023a</strain>
    </source>
</reference>
<name>A0AAW0W331_CHEQU</name>
<evidence type="ECO:0000313" key="1">
    <source>
        <dbReference type="EMBL" id="KAK8723544.1"/>
    </source>
</evidence>
<sequence>PESVRWLVAEGRNDEAKNIIQRVARVNNVDLPRHLMDLHNVQFGPVDGTLSVTNSNTVDGTLSVTNSNTVDGTLSVTNSNTADGTLSVTNSNTADGTLSVTNSNIVLVNETRKETMIKKTVIDLLRTPVMRRRSFTLFLCW</sequence>
<dbReference type="Proteomes" id="UP001445076">
    <property type="component" value="Unassembled WGS sequence"/>
</dbReference>
<dbReference type="AlphaFoldDB" id="A0AAW0W331"/>
<comment type="caution">
    <text evidence="1">The sequence shown here is derived from an EMBL/GenBank/DDBJ whole genome shotgun (WGS) entry which is preliminary data.</text>
</comment>
<organism evidence="1 2">
    <name type="scientific">Cherax quadricarinatus</name>
    <name type="common">Australian red claw crayfish</name>
    <dbReference type="NCBI Taxonomy" id="27406"/>
    <lineage>
        <taxon>Eukaryota</taxon>
        <taxon>Metazoa</taxon>
        <taxon>Ecdysozoa</taxon>
        <taxon>Arthropoda</taxon>
        <taxon>Crustacea</taxon>
        <taxon>Multicrustacea</taxon>
        <taxon>Malacostraca</taxon>
        <taxon>Eumalacostraca</taxon>
        <taxon>Eucarida</taxon>
        <taxon>Decapoda</taxon>
        <taxon>Pleocyemata</taxon>
        <taxon>Astacidea</taxon>
        <taxon>Parastacoidea</taxon>
        <taxon>Parastacidae</taxon>
        <taxon>Cherax</taxon>
    </lineage>
</organism>